<gene>
    <name evidence="16" type="ORF">SELMODRAFT_74857</name>
</gene>
<organism evidence="17">
    <name type="scientific">Selaginella moellendorffii</name>
    <name type="common">Spikemoss</name>
    <dbReference type="NCBI Taxonomy" id="88036"/>
    <lineage>
        <taxon>Eukaryota</taxon>
        <taxon>Viridiplantae</taxon>
        <taxon>Streptophyta</taxon>
        <taxon>Embryophyta</taxon>
        <taxon>Tracheophyta</taxon>
        <taxon>Lycopodiopsida</taxon>
        <taxon>Selaginellales</taxon>
        <taxon>Selaginellaceae</taxon>
        <taxon>Selaginella</taxon>
    </lineage>
</organism>
<dbReference type="PANTHER" id="PTHR43806:SF14">
    <property type="entry name" value="TRIPEPTIDYL-PEPTIDASE 2"/>
    <property type="match status" value="1"/>
</dbReference>
<feature type="domain" description="Tripeptidyl-peptidase II galactose-binding" evidence="15">
    <location>
        <begin position="752"/>
        <end position="836"/>
    </location>
</feature>
<dbReference type="Gene3D" id="3.40.50.200">
    <property type="entry name" value="Peptidase S8/S53 domain"/>
    <property type="match status" value="2"/>
</dbReference>
<keyword evidence="6 10" id="KW-0645">Protease</keyword>
<comment type="similarity">
    <text evidence="2 10">Belongs to the peptidase S8 family.</text>
</comment>
<dbReference type="InterPro" id="IPR046940">
    <property type="entry name" value="TPPII_Ig-like_sf"/>
</dbReference>
<dbReference type="GO" id="GO:0004252">
    <property type="term" value="F:serine-type endopeptidase activity"/>
    <property type="evidence" value="ECO:0007669"/>
    <property type="project" value="UniProtKB-UniRule"/>
</dbReference>
<dbReference type="FunFam" id="3.40.50.200:FF:000009">
    <property type="entry name" value="tripeptidyl-peptidase 2 isoform X1"/>
    <property type="match status" value="1"/>
</dbReference>
<feature type="active site" description="Charge relay system" evidence="10">
    <location>
        <position position="352"/>
    </location>
</feature>
<evidence type="ECO:0000256" key="8">
    <source>
        <dbReference type="ARBA" id="ARBA00022825"/>
    </source>
</evidence>
<evidence type="ECO:0000259" key="12">
    <source>
        <dbReference type="Pfam" id="PF00082"/>
    </source>
</evidence>
<keyword evidence="17" id="KW-1185">Reference proteome</keyword>
<dbReference type="InterPro" id="IPR022229">
    <property type="entry name" value="TPPII_Ig-like-2"/>
</dbReference>
<dbReference type="InterPro" id="IPR034051">
    <property type="entry name" value="TPP_II_domain"/>
</dbReference>
<evidence type="ECO:0000259" key="14">
    <source>
        <dbReference type="Pfam" id="PF21223"/>
    </source>
</evidence>
<dbReference type="InterPro" id="IPR048384">
    <property type="entry name" value="TPPII_GBD"/>
</dbReference>
<dbReference type="InterPro" id="IPR000209">
    <property type="entry name" value="Peptidase_S8/S53_dom"/>
</dbReference>
<dbReference type="EC" id="3.4.14.10" evidence="3"/>
<dbReference type="InterPro" id="IPR046939">
    <property type="entry name" value="TPPII_C_sf"/>
</dbReference>
<keyword evidence="5" id="KW-0031">Aminopeptidase</keyword>
<feature type="domain" description="Tripeptidyl peptidase II second Ig-like" evidence="13">
    <location>
        <begin position="877"/>
        <end position="1064"/>
    </location>
</feature>
<dbReference type="OMA" id="SLRDFQC"/>
<dbReference type="Pfam" id="PF00082">
    <property type="entry name" value="Peptidase_S8"/>
    <property type="match status" value="1"/>
</dbReference>
<dbReference type="FunFam" id="3.40.50.200:FF:000013">
    <property type="entry name" value="Tripeptidyl-peptidase 2 homolog"/>
    <property type="match status" value="1"/>
</dbReference>
<feature type="active site" description="Charge relay system" evidence="10">
    <location>
        <position position="125"/>
    </location>
</feature>
<evidence type="ECO:0000256" key="6">
    <source>
        <dbReference type="ARBA" id="ARBA00022670"/>
    </source>
</evidence>
<dbReference type="PRINTS" id="PR00723">
    <property type="entry name" value="SUBTILISIN"/>
</dbReference>
<reference evidence="16 17" key="1">
    <citation type="journal article" date="2011" name="Science">
        <title>The Selaginella genome identifies genetic changes associated with the evolution of vascular plants.</title>
        <authorList>
            <person name="Banks J.A."/>
            <person name="Nishiyama T."/>
            <person name="Hasebe M."/>
            <person name="Bowman J.L."/>
            <person name="Gribskov M."/>
            <person name="dePamphilis C."/>
            <person name="Albert V.A."/>
            <person name="Aono N."/>
            <person name="Aoyama T."/>
            <person name="Ambrose B.A."/>
            <person name="Ashton N.W."/>
            <person name="Axtell M.J."/>
            <person name="Barker E."/>
            <person name="Barker M.S."/>
            <person name="Bennetzen J.L."/>
            <person name="Bonawitz N.D."/>
            <person name="Chapple C."/>
            <person name="Cheng C."/>
            <person name="Correa L.G."/>
            <person name="Dacre M."/>
            <person name="DeBarry J."/>
            <person name="Dreyer I."/>
            <person name="Elias M."/>
            <person name="Engstrom E.M."/>
            <person name="Estelle M."/>
            <person name="Feng L."/>
            <person name="Finet C."/>
            <person name="Floyd S.K."/>
            <person name="Frommer W.B."/>
            <person name="Fujita T."/>
            <person name="Gramzow L."/>
            <person name="Gutensohn M."/>
            <person name="Harholt J."/>
            <person name="Hattori M."/>
            <person name="Heyl A."/>
            <person name="Hirai T."/>
            <person name="Hiwatashi Y."/>
            <person name="Ishikawa M."/>
            <person name="Iwata M."/>
            <person name="Karol K.G."/>
            <person name="Koehler B."/>
            <person name="Kolukisaoglu U."/>
            <person name="Kubo M."/>
            <person name="Kurata T."/>
            <person name="Lalonde S."/>
            <person name="Li K."/>
            <person name="Li Y."/>
            <person name="Litt A."/>
            <person name="Lyons E."/>
            <person name="Manning G."/>
            <person name="Maruyama T."/>
            <person name="Michael T.P."/>
            <person name="Mikami K."/>
            <person name="Miyazaki S."/>
            <person name="Morinaga S."/>
            <person name="Murata T."/>
            <person name="Mueller-Roeber B."/>
            <person name="Nelson D.R."/>
            <person name="Obara M."/>
            <person name="Oguri Y."/>
            <person name="Olmstead R.G."/>
            <person name="Onodera N."/>
            <person name="Petersen B.L."/>
            <person name="Pils B."/>
            <person name="Prigge M."/>
            <person name="Rensing S.A."/>
            <person name="Riano-Pachon D.M."/>
            <person name="Roberts A.W."/>
            <person name="Sato Y."/>
            <person name="Scheller H.V."/>
            <person name="Schulz B."/>
            <person name="Schulz C."/>
            <person name="Shakirov E.V."/>
            <person name="Shibagaki N."/>
            <person name="Shinohara N."/>
            <person name="Shippen D.E."/>
            <person name="Soerensen I."/>
            <person name="Sotooka R."/>
            <person name="Sugimoto N."/>
            <person name="Sugita M."/>
            <person name="Sumikawa N."/>
            <person name="Tanurdzic M."/>
            <person name="Theissen G."/>
            <person name="Ulvskov P."/>
            <person name="Wakazuki S."/>
            <person name="Weng J.K."/>
            <person name="Willats W.W."/>
            <person name="Wipf D."/>
            <person name="Wolf P.G."/>
            <person name="Yang L."/>
            <person name="Zimmer A.D."/>
            <person name="Zhu Q."/>
            <person name="Mitros T."/>
            <person name="Hellsten U."/>
            <person name="Loque D."/>
            <person name="Otillar R."/>
            <person name="Salamov A."/>
            <person name="Schmutz J."/>
            <person name="Shapiro H."/>
            <person name="Lindquist E."/>
            <person name="Lucas S."/>
            <person name="Rokhsar D."/>
            <person name="Grigoriev I.V."/>
        </authorList>
    </citation>
    <scope>NUCLEOTIDE SEQUENCE [LARGE SCALE GENOMIC DNA]</scope>
</reference>
<evidence type="ECO:0000256" key="9">
    <source>
        <dbReference type="ARBA" id="ARBA00075739"/>
    </source>
</evidence>
<dbReference type="Gene3D" id="2.60.40.3170">
    <property type="match status" value="1"/>
</dbReference>
<dbReference type="InterPro" id="IPR015500">
    <property type="entry name" value="Peptidase_S8_subtilisin-rel"/>
</dbReference>
<dbReference type="CDD" id="cd04857">
    <property type="entry name" value="Peptidases_S8_Tripeptidyl_Aminopeptidase_II"/>
    <property type="match status" value="1"/>
</dbReference>
<feature type="domain" description="Peptidase S8/S53" evidence="12">
    <location>
        <begin position="116"/>
        <end position="575"/>
    </location>
</feature>
<dbReference type="KEGG" id="smo:SELMODRAFT_74857"/>
<evidence type="ECO:0000256" key="4">
    <source>
        <dbReference type="ARBA" id="ARBA00020244"/>
    </source>
</evidence>
<dbReference type="Proteomes" id="UP000001514">
    <property type="component" value="Unassembled WGS sequence"/>
</dbReference>
<evidence type="ECO:0000256" key="5">
    <source>
        <dbReference type="ARBA" id="ARBA00022438"/>
    </source>
</evidence>
<evidence type="ECO:0000313" key="17">
    <source>
        <dbReference type="Proteomes" id="UP000001514"/>
    </source>
</evidence>
<dbReference type="PROSITE" id="PS00138">
    <property type="entry name" value="SUBTILASE_SER"/>
    <property type="match status" value="1"/>
</dbReference>
<name>D8QMQ5_SELML</name>
<dbReference type="SUPFAM" id="SSF52743">
    <property type="entry name" value="Subtilisin-like"/>
    <property type="match status" value="1"/>
</dbReference>
<dbReference type="HOGENOM" id="CLU_003084_1_0_1"/>
<dbReference type="GO" id="GO:0008240">
    <property type="term" value="F:tripeptidyl-peptidase activity"/>
    <property type="evidence" value="ECO:0000318"/>
    <property type="project" value="GO_Central"/>
</dbReference>
<proteinExistence type="inferred from homology"/>
<keyword evidence="8 10" id="KW-0720">Serine protease</keyword>
<dbReference type="STRING" id="88036.D8QMQ5"/>
<dbReference type="EMBL" id="GL377565">
    <property type="protein sequence ID" value="EFJ37972.1"/>
    <property type="molecule type" value="Genomic_DNA"/>
</dbReference>
<evidence type="ECO:0000256" key="11">
    <source>
        <dbReference type="SAM" id="Coils"/>
    </source>
</evidence>
<dbReference type="InterPro" id="IPR023828">
    <property type="entry name" value="Peptidase_S8_Ser-AS"/>
</dbReference>
<feature type="domain" description="Tripeptidyl-peptidase II first Ig-like" evidence="14">
    <location>
        <begin position="626"/>
        <end position="733"/>
    </location>
</feature>
<dbReference type="InterPro" id="IPR050131">
    <property type="entry name" value="Peptidase_S8_subtilisin-like"/>
</dbReference>
<dbReference type="InterPro" id="IPR036852">
    <property type="entry name" value="Peptidase_S8/S53_dom_sf"/>
</dbReference>
<dbReference type="PROSITE" id="PS51892">
    <property type="entry name" value="SUBTILASE"/>
    <property type="match status" value="1"/>
</dbReference>
<keyword evidence="7 10" id="KW-0378">Hydrolase</keyword>
<feature type="active site" description="Charge relay system" evidence="10">
    <location>
        <position position="538"/>
    </location>
</feature>
<dbReference type="GO" id="GO:0004177">
    <property type="term" value="F:aminopeptidase activity"/>
    <property type="evidence" value="ECO:0007669"/>
    <property type="project" value="UniProtKB-KW"/>
</dbReference>
<dbReference type="Gene3D" id="1.25.40.710">
    <property type="match status" value="1"/>
</dbReference>
<evidence type="ECO:0000256" key="2">
    <source>
        <dbReference type="ARBA" id="ARBA00011073"/>
    </source>
</evidence>
<accession>D8QMQ5</accession>
<feature type="coiled-coil region" evidence="11">
    <location>
        <begin position="246"/>
        <end position="273"/>
    </location>
</feature>
<dbReference type="Pfam" id="PF12580">
    <property type="entry name" value="TPPII"/>
    <property type="match status" value="1"/>
</dbReference>
<evidence type="ECO:0000313" key="16">
    <source>
        <dbReference type="EMBL" id="EFJ37972.1"/>
    </source>
</evidence>
<evidence type="ECO:0000256" key="3">
    <source>
        <dbReference type="ARBA" id="ARBA00012462"/>
    </source>
</evidence>
<dbReference type="PANTHER" id="PTHR43806">
    <property type="entry name" value="PEPTIDASE S8"/>
    <property type="match status" value="1"/>
</dbReference>
<dbReference type="GO" id="GO:0006508">
    <property type="term" value="P:proteolysis"/>
    <property type="evidence" value="ECO:0007669"/>
    <property type="project" value="UniProtKB-KW"/>
</dbReference>
<dbReference type="InParanoid" id="D8QMQ5"/>
<evidence type="ECO:0000256" key="1">
    <source>
        <dbReference type="ARBA" id="ARBA00001910"/>
    </source>
</evidence>
<dbReference type="Pfam" id="PF21223">
    <property type="entry name" value="TPPII_Ig-like-1"/>
    <property type="match status" value="1"/>
</dbReference>
<comment type="catalytic activity">
    <reaction evidence="1">
        <text>Release of an N-terminal tripeptide from a polypeptide.</text>
        <dbReference type="EC" id="3.4.14.10"/>
    </reaction>
</comment>
<dbReference type="GO" id="GO:0005829">
    <property type="term" value="C:cytosol"/>
    <property type="evidence" value="ECO:0000318"/>
    <property type="project" value="GO_Central"/>
</dbReference>
<dbReference type="FunCoup" id="D8QMQ5">
    <property type="interactions" value="4571"/>
</dbReference>
<dbReference type="InterPro" id="IPR048383">
    <property type="entry name" value="TPPII_Ig-like-1"/>
</dbReference>
<evidence type="ECO:0000259" key="15">
    <source>
        <dbReference type="Pfam" id="PF21316"/>
    </source>
</evidence>
<evidence type="ECO:0000259" key="13">
    <source>
        <dbReference type="Pfam" id="PF12580"/>
    </source>
</evidence>
<dbReference type="Gene3D" id="6.10.250.3080">
    <property type="match status" value="1"/>
</dbReference>
<dbReference type="Pfam" id="PF21316">
    <property type="entry name" value="TPPII_GBD"/>
    <property type="match status" value="1"/>
</dbReference>
<dbReference type="Gramene" id="EFJ37972">
    <property type="protein sequence ID" value="EFJ37972"/>
    <property type="gene ID" value="SELMODRAFT_74857"/>
</dbReference>
<sequence>MHLYSCRAQVLVLSRCSSPSPPADQQRHRGRQHWISSIHLEIRRHSRLFRRSSSSSRVRLRARSASAMPAFHSAGSKFQDLASYETIDASTFLAGLMPKKEIGADRFLEEHPEYDGRGVVIAIFDSGVDPAAAGLQITSDGKPKIIDIVDCTGSGDVDTSKVVRQDDKGCIIGASGATLRLNGSWVNPSGDWRVGCKFVYELFPERLSTRLKRERRKHWDKNHREAITDAIRQLQAFDLKYPKPSDSNLKKQREDLQNKVDILQKLTDSYEDKGPIIDAVVWHDGEVWRVALDTSEMEDDDGIGKLEDFTPMTNYKIEKKYGIFSRTDACSFVTNVYDNGDILSIVTDCSPHGTHVAGITAAHDPKEPLLNGIAPGAQLVSCKIGDTRLGSMETGTGLTRALIAVIENKCDLINMSYGEPTRFPDYGRFTRLANEVVHKHGVIFVSSAGNNGPSLTTVGAPGGTSSCILGIGAYVSPVMAAAAHSILEPPSEGMQYTWSSRGPTSDGDLGVCLSAPGGAVAPVPKWTLQHRMLMNGTSMASPCACGGIALVLSSLKEEGRPISPYVVRKALENTAARIRNSPEECLTTGRGLLQVDKAYEYLQKCKELPSLSYPVQVTRAANPGATMRGIYLRDACESQRASEWTVQVKTKFQEGVDKLDVLAPFEERLRLESTDVSIVKCPEYLLLTHNGRTFNVIVDPTNLKPGVHYAEVVGIDCMAPWRGPLFRVPVTIVKPVQVTEVPPAVSFLKLIFSPGHVERRFIAVPEGATWAEMTVRTSNFDTPRKFFLNAVQVLVSARPSVWESILTLTAPCSKSFAFSVCEGLTMELTISQFWSSGSGSHAAAHVDVEIEFRGLTRCSGDLFLNGADVATRVNVMSPLSSERLTPSITLTRVRTPYRPSEWKLEALSAERDNLPDGRQIHGLTLIYKFNLSEGGKYTPRFPALNGRVYDNEFESQFYMIYDANKRVLSMGDVYPKGVKLSKGEYTIRLLIRHDNSSFLEKLKKAVLFIDRGLEEKNYIKLSSYSNIDGAITGTNGLKPTVLAPGEKRAFYVASPGDDKAPKDAPIGTLLMGKMTLGKTSFANNKGEENGQACPAVSRVVVPIAPAAKNDEKAKDKEPEQQKSPFKKIEEEVRDVKIKLLSLLPRTTKEERAEWSSQANSLKAEFTNYIPLLSEILQKLAASKDSEQDYDEVSENTMSIVADEAFLTFQVIAAADELISCIDKDALAKFIAMKNEPEDADAVQAKKDMEMQRDAFLDALCKKLTAIAEKEEQQNKAGVVKEEDKKQEDSSEYEATFAELRKWVDITSSKYALFNVKRERKLKRYGNAMKALNELIQDDSKPPQKPLFELRIQILEEMGLKHWVEYEKHWLAIRFPNSLPLF</sequence>
<dbReference type="eggNOG" id="KOG1114">
    <property type="taxonomic scope" value="Eukaryota"/>
</dbReference>
<evidence type="ECO:0000256" key="7">
    <source>
        <dbReference type="ARBA" id="ARBA00022801"/>
    </source>
</evidence>
<keyword evidence="11" id="KW-0175">Coiled coil</keyword>
<evidence type="ECO:0000256" key="10">
    <source>
        <dbReference type="PROSITE-ProRule" id="PRU01240"/>
    </source>
</evidence>
<protein>
    <recommendedName>
        <fullName evidence="4">Tripeptidyl-peptidase 2</fullName>
        <ecNumber evidence="3">3.4.14.10</ecNumber>
    </recommendedName>
    <alternativeName>
        <fullName evidence="9">Tripeptidyl-peptidase II</fullName>
    </alternativeName>
</protein>